<dbReference type="Pfam" id="PF01535">
    <property type="entry name" value="PPR"/>
    <property type="match status" value="8"/>
</dbReference>
<protein>
    <submittedName>
        <fullName evidence="3">Pentatricopeptide repeat-containing protein</fullName>
    </submittedName>
</protein>
<dbReference type="Proteomes" id="UP001327560">
    <property type="component" value="Chromosome 8"/>
</dbReference>
<dbReference type="InterPro" id="IPR002885">
    <property type="entry name" value="PPR_rpt"/>
</dbReference>
<dbReference type="PANTHER" id="PTHR47926:SF419">
    <property type="entry name" value="(WILD MALAYSIAN BANANA) HYPOTHETICAL PROTEIN"/>
    <property type="match status" value="1"/>
</dbReference>
<dbReference type="PANTHER" id="PTHR47926">
    <property type="entry name" value="PENTATRICOPEPTIDE REPEAT-CONTAINING PROTEIN"/>
    <property type="match status" value="1"/>
</dbReference>
<dbReference type="Pfam" id="PF20431">
    <property type="entry name" value="E_motif"/>
    <property type="match status" value="1"/>
</dbReference>
<dbReference type="AlphaFoldDB" id="A0AAQ3QRW5"/>
<keyword evidence="4" id="KW-1185">Reference proteome</keyword>
<proteinExistence type="predicted"/>
<dbReference type="Pfam" id="PF13041">
    <property type="entry name" value="PPR_2"/>
    <property type="match status" value="1"/>
</dbReference>
<dbReference type="GO" id="GO:0003723">
    <property type="term" value="F:RNA binding"/>
    <property type="evidence" value="ECO:0007669"/>
    <property type="project" value="InterPro"/>
</dbReference>
<feature type="repeat" description="PPR" evidence="2">
    <location>
        <begin position="164"/>
        <end position="198"/>
    </location>
</feature>
<keyword evidence="1" id="KW-0677">Repeat</keyword>
<dbReference type="FunFam" id="1.25.40.10:FF:001093">
    <property type="entry name" value="Pentatricopeptide repeat-containing protein At2g34400"/>
    <property type="match status" value="1"/>
</dbReference>
<dbReference type="NCBIfam" id="TIGR00756">
    <property type="entry name" value="PPR"/>
    <property type="match status" value="6"/>
</dbReference>
<sequence length="755" mass="83126">MPACHHLLLSSLGTFKRRLAAGTPLKSPKSFKSYAETCAAVLRQCAADTDLAALGLALHAHALRAGISADRSVSAKIVALYALSRRPSDRDLALADSRRPLDLFSRNLALADRARSGDLAAARRAFDGMPERDVVTWTLMVDGHMKRGDVSEAVGYFESCPYKSVISFTAFMSGFVLNGCYLDALVHFRRMLASGLMPNEVTFTCVLKACVGAGEFELGKGVVGLIVKTNFDRHVSVQNSLITLYLRMGDVDLAMTVFGEMEEKDVVSWTAILDVYAKMGDLKEARQIFDVMPERNDVSWSTMIARYAQSGEAKEAVNLFCLMLHDGHKPNVSCLASVISASADCESLHFGSGIHCYTVKVGHEDDVFITSSLIDMYCKCKSPADGRRVFDWKLEKNTVCWNSMVAGYCCNGQVAKAEELFNAMTERNSVSWNAMISGYADNGYFVKALNMFDKMLVSKQMPGLMTFSSALLACASICSLHKGKNLHGKIVKLGIQDEVFMGTALVDMYAKSGDIASAKRVFSGMPVKNEVSWSAIIQGLAYNGFAEESITLFEDMKREAIAPTDATFLSVLFACSHRGMVDRGLQYFDSMEKVYGISPKAEHYTCIIDLLARAGHLREAEELISSMSIDPKANAWAALLSACSTSRDEDIGQRVAKRMWELEKENSAGYVLLSNIYASCGRWEDVAKVRTQMRRLGMKKDGGCSSIQIKDGVHTFFSWGVKHSKPMEVYEMLDLVMSEMTGYKSQYIPASTSLK</sequence>
<reference evidence="3 4" key="1">
    <citation type="submission" date="2023-10" db="EMBL/GenBank/DDBJ databases">
        <title>Chromosome-scale genome assembly provides insights into flower coloration mechanisms of Canna indica.</title>
        <authorList>
            <person name="Li C."/>
        </authorList>
    </citation>
    <scope>NUCLEOTIDE SEQUENCE [LARGE SCALE GENOMIC DNA]</scope>
    <source>
        <tissue evidence="3">Flower</tissue>
    </source>
</reference>
<dbReference type="Gene3D" id="1.25.40.10">
    <property type="entry name" value="Tetratricopeptide repeat domain"/>
    <property type="match status" value="4"/>
</dbReference>
<feature type="repeat" description="PPR" evidence="2">
    <location>
        <begin position="296"/>
        <end position="330"/>
    </location>
</feature>
<evidence type="ECO:0000256" key="1">
    <source>
        <dbReference type="ARBA" id="ARBA00022737"/>
    </source>
</evidence>
<evidence type="ECO:0000313" key="3">
    <source>
        <dbReference type="EMBL" id="WOL18375.1"/>
    </source>
</evidence>
<dbReference type="Pfam" id="PF13812">
    <property type="entry name" value="PPR_3"/>
    <property type="match status" value="1"/>
</dbReference>
<dbReference type="InterPro" id="IPR046960">
    <property type="entry name" value="PPR_At4g14850-like_plant"/>
</dbReference>
<evidence type="ECO:0000256" key="2">
    <source>
        <dbReference type="PROSITE-ProRule" id="PRU00708"/>
    </source>
</evidence>
<accession>A0AAQ3QRW5</accession>
<evidence type="ECO:0000313" key="4">
    <source>
        <dbReference type="Proteomes" id="UP001327560"/>
    </source>
</evidence>
<dbReference type="Pfam" id="PF12854">
    <property type="entry name" value="PPR_1"/>
    <property type="match status" value="1"/>
</dbReference>
<dbReference type="EMBL" id="CP136897">
    <property type="protein sequence ID" value="WOL18375.1"/>
    <property type="molecule type" value="Genomic_DNA"/>
</dbReference>
<gene>
    <name evidence="3" type="ORF">Cni_G27170</name>
</gene>
<feature type="repeat" description="PPR" evidence="2">
    <location>
        <begin position="529"/>
        <end position="563"/>
    </location>
</feature>
<name>A0AAQ3QRW5_9LILI</name>
<feature type="repeat" description="PPR" evidence="2">
    <location>
        <begin position="265"/>
        <end position="295"/>
    </location>
</feature>
<organism evidence="3 4">
    <name type="scientific">Canna indica</name>
    <name type="common">Indian-shot</name>
    <dbReference type="NCBI Taxonomy" id="4628"/>
    <lineage>
        <taxon>Eukaryota</taxon>
        <taxon>Viridiplantae</taxon>
        <taxon>Streptophyta</taxon>
        <taxon>Embryophyta</taxon>
        <taxon>Tracheophyta</taxon>
        <taxon>Spermatophyta</taxon>
        <taxon>Magnoliopsida</taxon>
        <taxon>Liliopsida</taxon>
        <taxon>Zingiberales</taxon>
        <taxon>Cannaceae</taxon>
        <taxon>Canna</taxon>
    </lineage>
</organism>
<feature type="repeat" description="PPR" evidence="2">
    <location>
        <begin position="397"/>
        <end position="427"/>
    </location>
</feature>
<dbReference type="GO" id="GO:0009451">
    <property type="term" value="P:RNA modification"/>
    <property type="evidence" value="ECO:0007669"/>
    <property type="project" value="InterPro"/>
</dbReference>
<feature type="repeat" description="PPR" evidence="2">
    <location>
        <begin position="428"/>
        <end position="462"/>
    </location>
</feature>
<dbReference type="InterPro" id="IPR046848">
    <property type="entry name" value="E_motif"/>
</dbReference>
<dbReference type="InterPro" id="IPR011990">
    <property type="entry name" value="TPR-like_helical_dom_sf"/>
</dbReference>
<dbReference type="PROSITE" id="PS51375">
    <property type="entry name" value="PPR"/>
    <property type="match status" value="6"/>
</dbReference>